<keyword evidence="2" id="KW-0456">Lyase</keyword>
<comment type="similarity">
    <text evidence="1">Belongs to the DSD1 family.</text>
</comment>
<reference evidence="4 5" key="1">
    <citation type="submission" date="2011-01" db="EMBL/GenBank/DDBJ databases">
        <authorList>
            <person name="Weinstock G."/>
            <person name="Sodergren E."/>
            <person name="Clifton S."/>
            <person name="Fulton L."/>
            <person name="Fulton B."/>
            <person name="Courtney L."/>
            <person name="Fronick C."/>
            <person name="Harrison M."/>
            <person name="Strong C."/>
            <person name="Farmer C."/>
            <person name="Delahaunty K."/>
            <person name="Markovic C."/>
            <person name="Hall O."/>
            <person name="Minx P."/>
            <person name="Tomlinson C."/>
            <person name="Mitreva M."/>
            <person name="Hou S."/>
            <person name="Chen J."/>
            <person name="Wollam A."/>
            <person name="Pepin K.H."/>
            <person name="Johnson M."/>
            <person name="Bhonagiri V."/>
            <person name="Zhang X."/>
            <person name="Suruliraj S."/>
            <person name="Warren W."/>
            <person name="Chinwalla A."/>
            <person name="Mardis E.R."/>
            <person name="Wilson R.K."/>
        </authorList>
    </citation>
    <scope>NUCLEOTIDE SEQUENCE [LARGE SCALE GENOMIC DNA]</scope>
    <source>
        <strain evidence="5">DSM 22608 / JCM 16073 / KCTC 15190 / YIT 12066</strain>
    </source>
</reference>
<dbReference type="PANTHER" id="PTHR28004:SF2">
    <property type="entry name" value="D-SERINE DEHYDRATASE"/>
    <property type="match status" value="1"/>
</dbReference>
<dbReference type="STRING" id="762983.HMPREF9444_00282"/>
<dbReference type="Pfam" id="PF14031">
    <property type="entry name" value="D-ser_dehydrat"/>
    <property type="match status" value="1"/>
</dbReference>
<dbReference type="SMART" id="SM01119">
    <property type="entry name" value="D-ser_dehydrat"/>
    <property type="match status" value="1"/>
</dbReference>
<dbReference type="InterPro" id="IPR042208">
    <property type="entry name" value="D-ser_dehydrat-like_sf"/>
</dbReference>
<dbReference type="SUPFAM" id="SSF51419">
    <property type="entry name" value="PLP-binding barrel"/>
    <property type="match status" value="1"/>
</dbReference>
<dbReference type="InterPro" id="IPR051466">
    <property type="entry name" value="D-amino_acid_metab_enzyme"/>
</dbReference>
<proteinExistence type="inferred from homology"/>
<evidence type="ECO:0000256" key="2">
    <source>
        <dbReference type="ARBA" id="ARBA00023239"/>
    </source>
</evidence>
<evidence type="ECO:0000313" key="5">
    <source>
        <dbReference type="Proteomes" id="UP000018458"/>
    </source>
</evidence>
<evidence type="ECO:0000256" key="1">
    <source>
        <dbReference type="ARBA" id="ARBA00005323"/>
    </source>
</evidence>
<dbReference type="AlphaFoldDB" id="E8LHW9"/>
<dbReference type="Gene3D" id="2.40.37.20">
    <property type="entry name" value="D-serine dehydratase-like domain"/>
    <property type="match status" value="1"/>
</dbReference>
<comment type="caution">
    <text evidence="4">The sequence shown here is derived from an EMBL/GenBank/DDBJ whole genome shotgun (WGS) entry which is preliminary data.</text>
</comment>
<dbReference type="PANTHER" id="PTHR28004">
    <property type="entry name" value="ZGC:162816-RELATED"/>
    <property type="match status" value="1"/>
</dbReference>
<dbReference type="GO" id="GO:0036088">
    <property type="term" value="P:D-serine catabolic process"/>
    <property type="evidence" value="ECO:0007669"/>
    <property type="project" value="TreeGrafter"/>
</dbReference>
<evidence type="ECO:0000259" key="3">
    <source>
        <dbReference type="SMART" id="SM01119"/>
    </source>
</evidence>
<dbReference type="HOGENOM" id="CLU_031639_1_0_6"/>
<protein>
    <recommendedName>
        <fullName evidence="3">D-serine dehydratase-like domain-containing protein</fullName>
    </recommendedName>
</protein>
<dbReference type="Gene3D" id="3.20.20.10">
    <property type="entry name" value="Alanine racemase"/>
    <property type="match status" value="1"/>
</dbReference>
<evidence type="ECO:0000313" key="4">
    <source>
        <dbReference type="EMBL" id="EFY07865.1"/>
    </source>
</evidence>
<accession>E8LHW9</accession>
<dbReference type="InterPro" id="IPR029066">
    <property type="entry name" value="PLP-binding_barrel"/>
</dbReference>
<feature type="domain" description="D-serine dehydratase-like" evidence="3">
    <location>
        <begin position="256"/>
        <end position="349"/>
    </location>
</feature>
<sequence>MYEIKDHEEIISPQLIYYKDIIDQNINKAVNMAHTSERLWPHVKTHKIPQMVNNLVKHGITKFKCATIAECEMVANTPATDILLAYPLIGPNIKRYIKLQQTFREKKFYAIGDNLEQIKLLSKEAVCTNEIIHFFIDVNMGMNRTGVPIEKLNLLADGIKNLKNIQLCGLHCYDGNHNDKDLIKRRESVDTTMNQLMPIIEKINKDFNINLIIIAGGSPAFPCYDKYEKVYCSPGTLFVNDYGYECNLPDMKYQPAACVLTRVISHPNNGIFTVDCGYKAIASDPKVLRGEIVGLSDKVEELFQSEEHWVFKMKPGYEQDIPQIGSVLYIIPTHICPTTALYPFVLVAEKGKIVNKWDVVARNRKISI</sequence>
<dbReference type="RefSeq" id="WP_009142507.1">
    <property type="nucleotide sequence ID" value="NZ_GL830949.1"/>
</dbReference>
<gene>
    <name evidence="4" type="ORF">HMPREF9444_00282</name>
</gene>
<dbReference type="eggNOG" id="COG3616">
    <property type="taxonomic scope" value="Bacteria"/>
</dbReference>
<dbReference type="Proteomes" id="UP000018458">
    <property type="component" value="Unassembled WGS sequence"/>
</dbReference>
<dbReference type="CDD" id="cd06821">
    <property type="entry name" value="PLPDE_III_D-TA"/>
    <property type="match status" value="1"/>
</dbReference>
<dbReference type="InterPro" id="IPR026956">
    <property type="entry name" value="D-ser_dehydrat-like_dom"/>
</dbReference>
<organism evidence="4 5">
    <name type="scientific">Succinatimonas hippei (strain DSM 22608 / JCM 16073 / KCTC 15190 / YIT 12066)</name>
    <dbReference type="NCBI Taxonomy" id="762983"/>
    <lineage>
        <taxon>Bacteria</taxon>
        <taxon>Pseudomonadati</taxon>
        <taxon>Pseudomonadota</taxon>
        <taxon>Gammaproteobacteria</taxon>
        <taxon>Aeromonadales</taxon>
        <taxon>Succinivibrionaceae</taxon>
        <taxon>Succinatimonas</taxon>
    </lineage>
</organism>
<keyword evidence="5" id="KW-1185">Reference proteome</keyword>
<name>E8LHW9_SUCHY</name>
<dbReference type="EMBL" id="AEVO01000011">
    <property type="protein sequence ID" value="EFY07865.1"/>
    <property type="molecule type" value="Genomic_DNA"/>
</dbReference>
<dbReference type="GO" id="GO:0008721">
    <property type="term" value="F:D-serine ammonia-lyase activity"/>
    <property type="evidence" value="ECO:0007669"/>
    <property type="project" value="TreeGrafter"/>
</dbReference>
<dbReference type="InterPro" id="IPR001608">
    <property type="entry name" value="Ala_racemase_N"/>
</dbReference>
<dbReference type="Pfam" id="PF01168">
    <property type="entry name" value="Ala_racemase_N"/>
    <property type="match status" value="1"/>
</dbReference>